<dbReference type="PANTHER" id="PTHR24061:SF418">
    <property type="entry name" value="C-FAMILY ODORANT RECEPTOR OLFCQ19-RELATED"/>
    <property type="match status" value="1"/>
</dbReference>
<keyword evidence="8" id="KW-0675">Receptor</keyword>
<keyword evidence="5" id="KW-1133">Transmembrane helix</keyword>
<dbReference type="GO" id="GO:0004930">
    <property type="term" value="F:G protein-coupled receptor activity"/>
    <property type="evidence" value="ECO:0007669"/>
    <property type="project" value="UniProtKB-KW"/>
</dbReference>
<dbReference type="EMBL" id="VHII01000002">
    <property type="protein sequence ID" value="KAF1394167.1"/>
    <property type="molecule type" value="Genomic_DNA"/>
</dbReference>
<sequence length="228" mass="24794">MHKPGDVVLGGLFEVHYTSVFPERTFTSQPNQPSCQGFDPPGFRHAVTMAFAIDEINKNSTLLPNVTLGYSLYDNCATLAIGFSAAMSLASGREEQFLLQENCLGAPPVLGIVGDPFSTFSIAISNVLGLFKLPIVRAMIQILKRFGWTWAGLLVSDDDYGLHAARSFQSDLARSGGGCLAYSEVLPWGDNPAELKRIVEVMTKSTARVVIVFAHQIHMIQLMEEVGG</sequence>
<name>A0A6A5EWK7_PERFL</name>
<evidence type="ECO:0000256" key="7">
    <source>
        <dbReference type="ARBA" id="ARBA00023136"/>
    </source>
</evidence>
<gene>
    <name evidence="12" type="ORF">PFLUV_G00023710</name>
</gene>
<organism evidence="12 13">
    <name type="scientific">Perca fluviatilis</name>
    <name type="common">European perch</name>
    <dbReference type="NCBI Taxonomy" id="8168"/>
    <lineage>
        <taxon>Eukaryota</taxon>
        <taxon>Metazoa</taxon>
        <taxon>Chordata</taxon>
        <taxon>Craniata</taxon>
        <taxon>Vertebrata</taxon>
        <taxon>Euteleostomi</taxon>
        <taxon>Actinopterygii</taxon>
        <taxon>Neopterygii</taxon>
        <taxon>Teleostei</taxon>
        <taxon>Neoteleostei</taxon>
        <taxon>Acanthomorphata</taxon>
        <taxon>Eupercaria</taxon>
        <taxon>Perciformes</taxon>
        <taxon>Percoidei</taxon>
        <taxon>Percidae</taxon>
        <taxon>Percinae</taxon>
        <taxon>Perca</taxon>
    </lineage>
</organism>
<protein>
    <recommendedName>
        <fullName evidence="11">Receptor ligand binding region domain-containing protein</fullName>
    </recommendedName>
</protein>
<evidence type="ECO:0000256" key="10">
    <source>
        <dbReference type="ARBA" id="ARBA00023224"/>
    </source>
</evidence>
<dbReference type="SUPFAM" id="SSF53822">
    <property type="entry name" value="Periplasmic binding protein-like I"/>
    <property type="match status" value="1"/>
</dbReference>
<dbReference type="InterPro" id="IPR028082">
    <property type="entry name" value="Peripla_BP_I"/>
</dbReference>
<evidence type="ECO:0000256" key="4">
    <source>
        <dbReference type="ARBA" id="ARBA00022729"/>
    </source>
</evidence>
<evidence type="ECO:0000259" key="11">
    <source>
        <dbReference type="Pfam" id="PF01094"/>
    </source>
</evidence>
<dbReference type="InterPro" id="IPR001828">
    <property type="entry name" value="ANF_lig-bd_rcpt"/>
</dbReference>
<keyword evidence="6" id="KW-0297">G-protein coupled receptor</keyword>
<dbReference type="Proteomes" id="UP000465112">
    <property type="component" value="Chromosome 2"/>
</dbReference>
<keyword evidence="9" id="KW-0325">Glycoprotein</keyword>
<dbReference type="Gene3D" id="3.40.50.2300">
    <property type="match status" value="2"/>
</dbReference>
<accession>A0A6A5EWK7</accession>
<dbReference type="GO" id="GO:0005886">
    <property type="term" value="C:plasma membrane"/>
    <property type="evidence" value="ECO:0007669"/>
    <property type="project" value="UniProtKB-SubCell"/>
</dbReference>
<evidence type="ECO:0000256" key="2">
    <source>
        <dbReference type="ARBA" id="ARBA00022475"/>
    </source>
</evidence>
<keyword evidence="13" id="KW-1185">Reference proteome</keyword>
<evidence type="ECO:0000313" key="12">
    <source>
        <dbReference type="EMBL" id="KAF1394167.1"/>
    </source>
</evidence>
<comment type="subcellular location">
    <subcellularLocation>
        <location evidence="1">Cell membrane</location>
        <topology evidence="1">Multi-pass membrane protein</topology>
    </subcellularLocation>
</comment>
<keyword evidence="7" id="KW-0472">Membrane</keyword>
<evidence type="ECO:0000313" key="13">
    <source>
        <dbReference type="Proteomes" id="UP000465112"/>
    </source>
</evidence>
<evidence type="ECO:0000256" key="1">
    <source>
        <dbReference type="ARBA" id="ARBA00004651"/>
    </source>
</evidence>
<dbReference type="InterPro" id="IPR000337">
    <property type="entry name" value="GPCR_3"/>
</dbReference>
<evidence type="ECO:0000256" key="3">
    <source>
        <dbReference type="ARBA" id="ARBA00022692"/>
    </source>
</evidence>
<reference evidence="12 13" key="1">
    <citation type="submission" date="2019-06" db="EMBL/GenBank/DDBJ databases">
        <title>A chromosome-scale genome assembly of the European perch, Perca fluviatilis.</title>
        <authorList>
            <person name="Roques C."/>
            <person name="Zahm M."/>
            <person name="Cabau C."/>
            <person name="Klopp C."/>
            <person name="Bouchez O."/>
            <person name="Donnadieu C."/>
            <person name="Kuhl H."/>
            <person name="Gislard M."/>
            <person name="Guendouz S."/>
            <person name="Journot L."/>
            <person name="Haffray P."/>
            <person name="Bestin A."/>
            <person name="Morvezen R."/>
            <person name="Feron R."/>
            <person name="Wen M."/>
            <person name="Jouanno E."/>
            <person name="Herpin A."/>
            <person name="Schartl M."/>
            <person name="Postlethwait J."/>
            <person name="Schaerlinger B."/>
            <person name="Chardard D."/>
            <person name="Lecocq T."/>
            <person name="Poncet C."/>
            <person name="Jaffrelo L."/>
            <person name="Lampietro C."/>
            <person name="Guiguen Y."/>
        </authorList>
    </citation>
    <scope>NUCLEOTIDE SEQUENCE [LARGE SCALE GENOMIC DNA]</scope>
    <source>
        <tissue evidence="12">Blood</tissue>
    </source>
</reference>
<comment type="caution">
    <text evidence="12">The sequence shown here is derived from an EMBL/GenBank/DDBJ whole genome shotgun (WGS) entry which is preliminary data.</text>
</comment>
<dbReference type="InterPro" id="IPR000068">
    <property type="entry name" value="GPCR_3_Ca_sens_rcpt-rel"/>
</dbReference>
<evidence type="ECO:0000256" key="5">
    <source>
        <dbReference type="ARBA" id="ARBA00022989"/>
    </source>
</evidence>
<keyword evidence="4" id="KW-0732">Signal</keyword>
<dbReference type="AlphaFoldDB" id="A0A6A5EWK7"/>
<evidence type="ECO:0000256" key="9">
    <source>
        <dbReference type="ARBA" id="ARBA00023180"/>
    </source>
</evidence>
<keyword evidence="10" id="KW-0807">Transducer</keyword>
<feature type="domain" description="Receptor ligand binding region" evidence="11">
    <location>
        <begin position="136"/>
        <end position="225"/>
    </location>
</feature>
<evidence type="ECO:0000256" key="8">
    <source>
        <dbReference type="ARBA" id="ARBA00023170"/>
    </source>
</evidence>
<dbReference type="FunFam" id="3.40.50.2300:FF:000016">
    <property type="entry name" value="Taste 1 receptor member 2"/>
    <property type="match status" value="1"/>
</dbReference>
<evidence type="ECO:0000256" key="6">
    <source>
        <dbReference type="ARBA" id="ARBA00023040"/>
    </source>
</evidence>
<keyword evidence="3" id="KW-0812">Transmembrane</keyword>
<proteinExistence type="predicted"/>
<dbReference type="PANTHER" id="PTHR24061">
    <property type="entry name" value="CALCIUM-SENSING RECEPTOR-RELATED"/>
    <property type="match status" value="1"/>
</dbReference>
<keyword evidence="2" id="KW-1003">Cell membrane</keyword>
<dbReference type="Pfam" id="PF01094">
    <property type="entry name" value="ANF_receptor"/>
    <property type="match status" value="1"/>
</dbReference>
<dbReference type="PRINTS" id="PR00248">
    <property type="entry name" value="GPCRMGR"/>
</dbReference>